<name>A0ABY6RJK1_9MYCO</name>
<comment type="caution">
    <text evidence="2">The sequence shown here is derived from an EMBL/GenBank/DDBJ whole genome shotgun (WGS) entry which is preliminary data.</text>
</comment>
<evidence type="ECO:0000313" key="3">
    <source>
        <dbReference type="Proteomes" id="UP000271464"/>
    </source>
</evidence>
<gene>
    <name evidence="2" type="ORF">LAUMK4_02966</name>
</gene>
<sequence>MYQCPNVDSDWWIPRPVDHLAIWTLGADRLMIPSREDTTMRAAYIGACATLAVLRIATTTYIAPARLTLNRSVPPNSKWSDCSLPATRPSRVRAPPTHFRTPSPAWTALMAFIPVPPNTLVDPLRQSELVDGRLLRDCGGYGYIAMPGREPLARHRELQFEPARCRRQDRVRQCRGPQRSRLDSRRSAVIGHDQRRA</sequence>
<reference evidence="2 3" key="1">
    <citation type="submission" date="2018-09" db="EMBL/GenBank/DDBJ databases">
        <authorList>
            <person name="Tagini F."/>
        </authorList>
    </citation>
    <scope>NUCLEOTIDE SEQUENCE [LARGE SCALE GENOMIC DNA]</scope>
    <source>
        <strain evidence="2 3">MK4</strain>
    </source>
</reference>
<organism evidence="2 3">
    <name type="scientific">Mycobacterium persicum</name>
    <dbReference type="NCBI Taxonomy" id="1487726"/>
    <lineage>
        <taxon>Bacteria</taxon>
        <taxon>Bacillati</taxon>
        <taxon>Actinomycetota</taxon>
        <taxon>Actinomycetes</taxon>
        <taxon>Mycobacteriales</taxon>
        <taxon>Mycobacteriaceae</taxon>
        <taxon>Mycobacterium</taxon>
    </lineage>
</organism>
<protein>
    <submittedName>
        <fullName evidence="2">Uncharacterized protein</fullName>
    </submittedName>
</protein>
<accession>A0ABY6RJK1</accession>
<evidence type="ECO:0000256" key="1">
    <source>
        <dbReference type="SAM" id="MobiDB-lite"/>
    </source>
</evidence>
<feature type="region of interest" description="Disordered" evidence="1">
    <location>
        <begin position="169"/>
        <end position="197"/>
    </location>
</feature>
<proteinExistence type="predicted"/>
<dbReference type="EMBL" id="UPHM01000069">
    <property type="protein sequence ID" value="VAZ94888.1"/>
    <property type="molecule type" value="Genomic_DNA"/>
</dbReference>
<evidence type="ECO:0000313" key="2">
    <source>
        <dbReference type="EMBL" id="VAZ94888.1"/>
    </source>
</evidence>
<keyword evidence="3" id="KW-1185">Reference proteome</keyword>
<dbReference type="Proteomes" id="UP000271464">
    <property type="component" value="Unassembled WGS sequence"/>
</dbReference>
<feature type="compositionally biased region" description="Basic and acidic residues" evidence="1">
    <location>
        <begin position="180"/>
        <end position="197"/>
    </location>
</feature>